<feature type="compositionally biased region" description="Polar residues" evidence="19">
    <location>
        <begin position="726"/>
        <end position="741"/>
    </location>
</feature>
<keyword evidence="18" id="KW-0464">Manganese</keyword>
<dbReference type="GO" id="GO:0046872">
    <property type="term" value="F:metal ion binding"/>
    <property type="evidence" value="ECO:0007669"/>
    <property type="project" value="UniProtKB-KW"/>
</dbReference>
<dbReference type="InterPro" id="IPR000333">
    <property type="entry name" value="TGFB_receptor"/>
</dbReference>
<evidence type="ECO:0000256" key="18">
    <source>
        <dbReference type="RuleBase" id="RU361271"/>
    </source>
</evidence>
<keyword evidence="7 20" id="KW-0732">Signal</keyword>
<dbReference type="Pfam" id="PF07714">
    <property type="entry name" value="PK_Tyr_Ser-Thr"/>
    <property type="match status" value="1"/>
</dbReference>
<evidence type="ECO:0000256" key="6">
    <source>
        <dbReference type="ARBA" id="ARBA00022723"/>
    </source>
</evidence>
<evidence type="ECO:0000313" key="22">
    <source>
        <dbReference type="Proteomes" id="UP000515154"/>
    </source>
</evidence>
<dbReference type="Gene3D" id="3.30.200.20">
    <property type="entry name" value="Phosphorylase Kinase, domain 1"/>
    <property type="match status" value="1"/>
</dbReference>
<evidence type="ECO:0000256" key="15">
    <source>
        <dbReference type="ARBA" id="ARBA00023180"/>
    </source>
</evidence>
<sequence>MLATFKWIFIVLTSIGLHIGSAGLHEYELNLEITTTTTKEVRAEEDENHAYCAYYNDGQSGNEEKPNHDTIMPDNVTIRCSKPNDYCFSFWFISSDNSGNISLIRQDCWSYTESEKCKDECVAQLSHANIDKTNNTPMYCCCSGYRCNANFTHENRSLSILPFATTTVHPDIDKFSENTILIIIICLFGAGSFIFVLSFCIYCVYRKRQHPLPEIIEEAPSAPPGIDISNVKMLDVIAKGKYGEVWSGKLNGLPVAVKVFHHNHRQFYNNEKYIYALPFMEFDNLLKFYGADELVNSEGLHQYCIVLSYVPNGTLMNYLREHSVDWSEMCRIILSLTRGLAHLHLDITKGDKVKPAIAHRDFNSRNVLIRPNLSCVVADLGFCMATMGSKLIRNGYSESAEQSSLTDVGTVRYMAPELLDGAVNLRDCEASLKQIDVYSLGLVLWEIASRCSDLWQGVPVPEYMLPYQAEVGIHPSFEEMQILVSANKKRPWLPDMWKDSNVAIHTLKETIEDCWDHDAEARLTSFCVIERISDLSAMSPHDSRLKGVTPTLNSTSTHITVSEDAAGISAVQRNCYLATSSITAENGNSLPTENSMAPLISQGSSGENTLNGQARNSWTPQEKSMSAVTTETMLTLSPSQSDPPPDYHSIAPHGPPLSDPPPHYENETQTGYNFSKIPNTSLVNGQPRNTWLTPDNISTAHTNTALLSSSDSDPPPKYLNINHAKTNTVIQPHQGRNPTVERNTHKRSDEELTVSGNTLISASAKREQEQKEQSLSAPTSQFHDDPFDSGPDNVESSLVQNETFNYHRNAPIQYLQNQVHSDGPLVRPKIANVPGNGVPYSKLAINEKTPKSIFKCKKPKDFTSRLTQLGKNLLSRSSQSIDGKHGRDKNSRRSTDRSGYINLIASPQQPVQTEVCLQNGSTVVLPVSNTVSSSVMTTAEQDRLGLTEMGVPNTTTIHQNGHVPTGAVDAQVRNISDSSADDAPSHTKCPPAYLNKTANPVNSCNELTDMKSQRPTSLPLKVHNNPPPDSSAQLPVNQTQATSDPSEKIRNRIKTPLKINRNRLSLYDDRVMSRSCEDSVTEPSRFRLSNSSYSLQQFDTSTTYTNTANRPDLHTEQC</sequence>
<dbReference type="GO" id="GO:0030509">
    <property type="term" value="P:BMP signaling pathway"/>
    <property type="evidence" value="ECO:0007669"/>
    <property type="project" value="TreeGrafter"/>
</dbReference>
<proteinExistence type="inferred from homology"/>
<evidence type="ECO:0000313" key="23">
    <source>
        <dbReference type="RefSeq" id="XP_029646710.1"/>
    </source>
</evidence>
<feature type="compositionally biased region" description="Polar residues" evidence="19">
    <location>
        <begin position="871"/>
        <end position="881"/>
    </location>
</feature>
<evidence type="ECO:0000256" key="20">
    <source>
        <dbReference type="SAM" id="SignalP"/>
    </source>
</evidence>
<gene>
    <name evidence="23" type="primary">LOC115220704</name>
</gene>
<keyword evidence="10 18" id="KW-0067">ATP-binding</keyword>
<feature type="compositionally biased region" description="Polar residues" evidence="19">
    <location>
        <begin position="667"/>
        <end position="696"/>
    </location>
</feature>
<evidence type="ECO:0000256" key="17">
    <source>
        <dbReference type="ARBA" id="ARBA00048773"/>
    </source>
</evidence>
<evidence type="ECO:0000256" key="7">
    <source>
        <dbReference type="ARBA" id="ARBA00022729"/>
    </source>
</evidence>
<comment type="catalytic activity">
    <reaction evidence="17 18">
        <text>L-threonyl-[receptor-protein] + ATP = O-phospho-L-threonyl-[receptor-protein] + ADP + H(+)</text>
        <dbReference type="Rhea" id="RHEA:44880"/>
        <dbReference type="Rhea" id="RHEA-COMP:11024"/>
        <dbReference type="Rhea" id="RHEA-COMP:11025"/>
        <dbReference type="ChEBI" id="CHEBI:15378"/>
        <dbReference type="ChEBI" id="CHEBI:30013"/>
        <dbReference type="ChEBI" id="CHEBI:30616"/>
        <dbReference type="ChEBI" id="CHEBI:61977"/>
        <dbReference type="ChEBI" id="CHEBI:456216"/>
        <dbReference type="EC" id="2.7.11.30"/>
    </reaction>
</comment>
<evidence type="ECO:0000256" key="9">
    <source>
        <dbReference type="ARBA" id="ARBA00022777"/>
    </source>
</evidence>
<name>A0A6P7T8K9_9MOLL</name>
<evidence type="ECO:0000256" key="12">
    <source>
        <dbReference type="ARBA" id="ARBA00022989"/>
    </source>
</evidence>
<dbReference type="InterPro" id="IPR011009">
    <property type="entry name" value="Kinase-like_dom_sf"/>
</dbReference>
<protein>
    <recommendedName>
        <fullName evidence="18">Serine/threonine-protein kinase receptor</fullName>
        <ecNumber evidence="18">2.7.11.30</ecNumber>
    </recommendedName>
</protein>
<dbReference type="PANTHER" id="PTHR23255">
    <property type="entry name" value="TRANSFORMING GROWTH FACTOR-BETA RECEPTOR TYPE I AND II"/>
    <property type="match status" value="1"/>
</dbReference>
<dbReference type="CDD" id="cd23618">
    <property type="entry name" value="TFP_LU_ECD_Wit"/>
    <property type="match status" value="1"/>
</dbReference>
<evidence type="ECO:0000256" key="13">
    <source>
        <dbReference type="ARBA" id="ARBA00023136"/>
    </source>
</evidence>
<organism evidence="22 23">
    <name type="scientific">Octopus sinensis</name>
    <name type="common">East Asian common octopus</name>
    <dbReference type="NCBI Taxonomy" id="2607531"/>
    <lineage>
        <taxon>Eukaryota</taxon>
        <taxon>Metazoa</taxon>
        <taxon>Spiralia</taxon>
        <taxon>Lophotrochozoa</taxon>
        <taxon>Mollusca</taxon>
        <taxon>Cephalopoda</taxon>
        <taxon>Coleoidea</taxon>
        <taxon>Octopodiformes</taxon>
        <taxon>Octopoda</taxon>
        <taxon>Incirrata</taxon>
        <taxon>Octopodidae</taxon>
        <taxon>Octopus</taxon>
    </lineage>
</organism>
<dbReference type="EC" id="2.7.11.30" evidence="18"/>
<evidence type="ECO:0000256" key="3">
    <source>
        <dbReference type="ARBA" id="ARBA00022527"/>
    </source>
</evidence>
<comment type="catalytic activity">
    <reaction evidence="16">
        <text>L-seryl-[receptor-protein] + ATP = O-phospho-L-seryl-[receptor-protein] + ADP + H(+)</text>
        <dbReference type="Rhea" id="RHEA:18673"/>
        <dbReference type="Rhea" id="RHEA-COMP:11022"/>
        <dbReference type="Rhea" id="RHEA-COMP:11023"/>
        <dbReference type="ChEBI" id="CHEBI:15378"/>
        <dbReference type="ChEBI" id="CHEBI:29999"/>
        <dbReference type="ChEBI" id="CHEBI:30616"/>
        <dbReference type="ChEBI" id="CHEBI:83421"/>
        <dbReference type="ChEBI" id="CHEBI:456216"/>
        <dbReference type="EC" id="2.7.11.30"/>
    </reaction>
</comment>
<dbReference type="SUPFAM" id="SSF56112">
    <property type="entry name" value="Protein kinase-like (PK-like)"/>
    <property type="match status" value="1"/>
</dbReference>
<keyword evidence="9 18" id="KW-0418">Kinase</keyword>
<dbReference type="InterPro" id="IPR001245">
    <property type="entry name" value="Ser-Thr/Tyr_kinase_cat_dom"/>
</dbReference>
<evidence type="ECO:0000256" key="19">
    <source>
        <dbReference type="SAM" id="MobiDB-lite"/>
    </source>
</evidence>
<feature type="domain" description="Protein kinase" evidence="21">
    <location>
        <begin position="231"/>
        <end position="535"/>
    </location>
</feature>
<dbReference type="GO" id="GO:0005524">
    <property type="term" value="F:ATP binding"/>
    <property type="evidence" value="ECO:0007669"/>
    <property type="project" value="UniProtKB-UniRule"/>
</dbReference>
<evidence type="ECO:0000256" key="14">
    <source>
        <dbReference type="ARBA" id="ARBA00023170"/>
    </source>
</evidence>
<dbReference type="PROSITE" id="PS50011">
    <property type="entry name" value="PROTEIN_KINASE_DOM"/>
    <property type="match status" value="1"/>
</dbReference>
<dbReference type="GO" id="GO:0043235">
    <property type="term" value="C:receptor complex"/>
    <property type="evidence" value="ECO:0007669"/>
    <property type="project" value="TreeGrafter"/>
</dbReference>
<feature type="region of interest" description="Disordered" evidence="19">
    <location>
        <begin position="726"/>
        <end position="795"/>
    </location>
</feature>
<dbReference type="FunFam" id="1.10.510.10:FF:000487">
    <property type="entry name" value="Anti-Muellerian hormone type-2 receptor"/>
    <property type="match status" value="1"/>
</dbReference>
<dbReference type="GO" id="GO:0005024">
    <property type="term" value="F:transforming growth factor beta receptor activity"/>
    <property type="evidence" value="ECO:0007669"/>
    <property type="project" value="TreeGrafter"/>
</dbReference>
<dbReference type="PANTHER" id="PTHR23255:SF100">
    <property type="entry name" value="RECEPTOR PROTEIN SERINE_THREONINE KINASE"/>
    <property type="match status" value="1"/>
</dbReference>
<dbReference type="AlphaFoldDB" id="A0A6P7T8K9"/>
<keyword evidence="5 18" id="KW-0812">Transmembrane</keyword>
<feature type="compositionally biased region" description="Polar residues" evidence="19">
    <location>
        <begin position="601"/>
        <end position="640"/>
    </location>
</feature>
<keyword evidence="6 18" id="KW-0479">Metal-binding</keyword>
<accession>A0A6P7T8K9</accession>
<keyword evidence="11 18" id="KW-0460">Magnesium</keyword>
<keyword evidence="22" id="KW-1185">Reference proteome</keyword>
<keyword evidence="4 18" id="KW-0808">Transferase</keyword>
<dbReference type="InterPro" id="IPR045860">
    <property type="entry name" value="Snake_toxin-like_sf"/>
</dbReference>
<evidence type="ECO:0000256" key="4">
    <source>
        <dbReference type="ARBA" id="ARBA00022679"/>
    </source>
</evidence>
<feature type="signal peptide" evidence="20">
    <location>
        <begin position="1"/>
        <end position="22"/>
    </location>
</feature>
<feature type="region of interest" description="Disordered" evidence="19">
    <location>
        <begin position="601"/>
        <end position="696"/>
    </location>
</feature>
<feature type="chain" id="PRO_5027658344" description="Serine/threonine-protein kinase receptor" evidence="20">
    <location>
        <begin position="23"/>
        <end position="1118"/>
    </location>
</feature>
<dbReference type="PRINTS" id="PR00653">
    <property type="entry name" value="ACTIVIN2R"/>
</dbReference>
<dbReference type="Gene3D" id="1.10.510.10">
    <property type="entry name" value="Transferase(Phosphotransferase) domain 1"/>
    <property type="match status" value="1"/>
</dbReference>
<feature type="region of interest" description="Disordered" evidence="19">
    <location>
        <begin position="871"/>
        <end position="899"/>
    </location>
</feature>
<feature type="compositionally biased region" description="Pro residues" evidence="19">
    <location>
        <begin position="653"/>
        <end position="663"/>
    </location>
</feature>
<dbReference type="KEGG" id="osn:115220704"/>
<evidence type="ECO:0000256" key="8">
    <source>
        <dbReference type="ARBA" id="ARBA00022741"/>
    </source>
</evidence>
<dbReference type="Gene3D" id="2.10.60.10">
    <property type="entry name" value="CD59"/>
    <property type="match status" value="1"/>
</dbReference>
<dbReference type="RefSeq" id="XP_029646710.1">
    <property type="nucleotide sequence ID" value="XM_029790850.2"/>
</dbReference>
<feature type="compositionally biased region" description="Basic and acidic residues" evidence="19">
    <location>
        <begin position="882"/>
        <end position="896"/>
    </location>
</feature>
<dbReference type="GO" id="GO:0005886">
    <property type="term" value="C:plasma membrane"/>
    <property type="evidence" value="ECO:0007669"/>
    <property type="project" value="TreeGrafter"/>
</dbReference>
<evidence type="ECO:0000256" key="10">
    <source>
        <dbReference type="ARBA" id="ARBA00022840"/>
    </source>
</evidence>
<comment type="subcellular location">
    <subcellularLocation>
        <location evidence="1 18">Membrane</location>
        <topology evidence="1 18">Single-pass type I membrane protein</topology>
    </subcellularLocation>
</comment>
<comment type="cofactor">
    <cofactor evidence="18">
        <name>Mg(2+)</name>
        <dbReference type="ChEBI" id="CHEBI:18420"/>
    </cofactor>
    <cofactor evidence="18">
        <name>Mn(2+)</name>
        <dbReference type="ChEBI" id="CHEBI:29035"/>
    </cofactor>
</comment>
<evidence type="ECO:0000256" key="5">
    <source>
        <dbReference type="ARBA" id="ARBA00022692"/>
    </source>
</evidence>
<dbReference type="Proteomes" id="UP000515154">
    <property type="component" value="Linkage group LG17"/>
</dbReference>
<evidence type="ECO:0000256" key="2">
    <source>
        <dbReference type="ARBA" id="ARBA00009605"/>
    </source>
</evidence>
<evidence type="ECO:0000256" key="1">
    <source>
        <dbReference type="ARBA" id="ARBA00004479"/>
    </source>
</evidence>
<keyword evidence="3 18" id="KW-0723">Serine/threonine-protein kinase</keyword>
<keyword evidence="14 18" id="KW-0675">Receptor</keyword>
<evidence type="ECO:0000256" key="16">
    <source>
        <dbReference type="ARBA" id="ARBA00047681"/>
    </source>
</evidence>
<evidence type="ECO:0000256" key="11">
    <source>
        <dbReference type="ARBA" id="ARBA00022842"/>
    </source>
</evidence>
<feature type="compositionally biased region" description="Polar residues" evidence="19">
    <location>
        <begin position="1030"/>
        <end position="1044"/>
    </location>
</feature>
<dbReference type="InterPro" id="IPR000719">
    <property type="entry name" value="Prot_kinase_dom"/>
</dbReference>
<keyword evidence="13 18" id="KW-0472">Membrane</keyword>
<reference evidence="23" key="1">
    <citation type="submission" date="2025-08" db="UniProtKB">
        <authorList>
            <consortium name="RefSeq"/>
        </authorList>
    </citation>
    <scope>IDENTIFICATION</scope>
</reference>
<keyword evidence="8 18" id="KW-0547">Nucleotide-binding</keyword>
<evidence type="ECO:0000259" key="21">
    <source>
        <dbReference type="PROSITE" id="PS50011"/>
    </source>
</evidence>
<keyword evidence="15" id="KW-0325">Glycoprotein</keyword>
<comment type="similarity">
    <text evidence="2 18">Belongs to the protein kinase superfamily. TKL Ser/Thr protein kinase family. TGFB receptor subfamily.</text>
</comment>
<feature type="transmembrane region" description="Helical" evidence="18">
    <location>
        <begin position="180"/>
        <end position="205"/>
    </location>
</feature>
<dbReference type="SUPFAM" id="SSF57302">
    <property type="entry name" value="Snake toxin-like"/>
    <property type="match status" value="1"/>
</dbReference>
<keyword evidence="12 18" id="KW-1133">Transmembrane helix</keyword>
<dbReference type="CDD" id="cd14054">
    <property type="entry name" value="STKc_BMPR2_AMHR2"/>
    <property type="match status" value="1"/>
</dbReference>
<feature type="region of interest" description="Disordered" evidence="19">
    <location>
        <begin position="1016"/>
        <end position="1050"/>
    </location>
</feature>